<feature type="compositionally biased region" description="Basic and acidic residues" evidence="1">
    <location>
        <begin position="12"/>
        <end position="21"/>
    </location>
</feature>
<gene>
    <name evidence="2" type="ORF">BDV96DRAFT_483847</name>
</gene>
<evidence type="ECO:0000313" key="2">
    <source>
        <dbReference type="EMBL" id="KAF2121696.1"/>
    </source>
</evidence>
<name>A0A6A5ZR16_9PLEO</name>
<feature type="region of interest" description="Disordered" evidence="1">
    <location>
        <begin position="1"/>
        <end position="21"/>
    </location>
</feature>
<organism evidence="2 3">
    <name type="scientific">Lophiotrema nucula</name>
    <dbReference type="NCBI Taxonomy" id="690887"/>
    <lineage>
        <taxon>Eukaryota</taxon>
        <taxon>Fungi</taxon>
        <taxon>Dikarya</taxon>
        <taxon>Ascomycota</taxon>
        <taxon>Pezizomycotina</taxon>
        <taxon>Dothideomycetes</taxon>
        <taxon>Pleosporomycetidae</taxon>
        <taxon>Pleosporales</taxon>
        <taxon>Lophiotremataceae</taxon>
        <taxon>Lophiotrema</taxon>
    </lineage>
</organism>
<sequence>MKRKRALSAETPAKRLDTKDSAAKHGNRLIQALTQYGILQSVTGNLFPKDLCALAATSKAAYATVLPNQESLSSLLRLMSCDGSGVRLRQRFHRKSKYFEQFDCQEHVRCTNEDKQGIMSRPCISCGITTCNECRVHCVYQSIYQPPEDYDELPNYSGFALLEELEMGILSPEHFGVADMKPWQRPISGRYTPHHDQGFLDIPLESEIYALPESIDLIIDSNLGSGPLKGAAASESPYPSPVIQGFWNITESRKRKLCVDCFARRQTSWDTKCSCTLRSRFLDRWLCLHCFRREQRDEQEASQSEGCDCGQPLLEESSKLICLWCNGEVVNTT</sequence>
<dbReference type="OrthoDB" id="3775616at2759"/>
<reference evidence="2" key="1">
    <citation type="journal article" date="2020" name="Stud. Mycol.">
        <title>101 Dothideomycetes genomes: a test case for predicting lifestyles and emergence of pathogens.</title>
        <authorList>
            <person name="Haridas S."/>
            <person name="Albert R."/>
            <person name="Binder M."/>
            <person name="Bloem J."/>
            <person name="Labutti K."/>
            <person name="Salamov A."/>
            <person name="Andreopoulos B."/>
            <person name="Baker S."/>
            <person name="Barry K."/>
            <person name="Bills G."/>
            <person name="Bluhm B."/>
            <person name="Cannon C."/>
            <person name="Castanera R."/>
            <person name="Culley D."/>
            <person name="Daum C."/>
            <person name="Ezra D."/>
            <person name="Gonzalez J."/>
            <person name="Henrissat B."/>
            <person name="Kuo A."/>
            <person name="Liang C."/>
            <person name="Lipzen A."/>
            <person name="Lutzoni F."/>
            <person name="Magnuson J."/>
            <person name="Mondo S."/>
            <person name="Nolan M."/>
            <person name="Ohm R."/>
            <person name="Pangilinan J."/>
            <person name="Park H.-J."/>
            <person name="Ramirez L."/>
            <person name="Alfaro M."/>
            <person name="Sun H."/>
            <person name="Tritt A."/>
            <person name="Yoshinaga Y."/>
            <person name="Zwiers L.-H."/>
            <person name="Turgeon B."/>
            <person name="Goodwin S."/>
            <person name="Spatafora J."/>
            <person name="Crous P."/>
            <person name="Grigoriev I."/>
        </authorList>
    </citation>
    <scope>NUCLEOTIDE SEQUENCE</scope>
    <source>
        <strain evidence="2">CBS 627.86</strain>
    </source>
</reference>
<dbReference type="EMBL" id="ML977312">
    <property type="protein sequence ID" value="KAF2121696.1"/>
    <property type="molecule type" value="Genomic_DNA"/>
</dbReference>
<evidence type="ECO:0000313" key="3">
    <source>
        <dbReference type="Proteomes" id="UP000799770"/>
    </source>
</evidence>
<protein>
    <submittedName>
        <fullName evidence="2">Uncharacterized protein</fullName>
    </submittedName>
</protein>
<dbReference type="AlphaFoldDB" id="A0A6A5ZR16"/>
<accession>A0A6A5ZR16</accession>
<dbReference type="Proteomes" id="UP000799770">
    <property type="component" value="Unassembled WGS sequence"/>
</dbReference>
<proteinExistence type="predicted"/>
<keyword evidence="3" id="KW-1185">Reference proteome</keyword>
<evidence type="ECO:0000256" key="1">
    <source>
        <dbReference type="SAM" id="MobiDB-lite"/>
    </source>
</evidence>